<proteinExistence type="predicted"/>
<accession>B3SEH6</accession>
<dbReference type="EMBL" id="DS985490">
    <property type="protein sequence ID" value="EDV18869.1"/>
    <property type="molecule type" value="Genomic_DNA"/>
</dbReference>
<gene>
    <name evidence="2" type="ORF">TRIADDRAFT_62665</name>
</gene>
<evidence type="ECO:0008006" key="4">
    <source>
        <dbReference type="Google" id="ProtNLM"/>
    </source>
</evidence>
<dbReference type="CTD" id="6759859"/>
<sequence length="114" mass="12870">MKVLLALLLLLAFTISVEASACSATSHAEFTLQFDHYWNPDERNYNGGKCDDFSACEYYFIICLNTQTSTDPCTIGSFTTKYWERSQNVSFSIGEVMNSTSQTNPLNFTIQSYT</sequence>
<evidence type="ECO:0000313" key="3">
    <source>
        <dbReference type="Proteomes" id="UP000009022"/>
    </source>
</evidence>
<dbReference type="KEGG" id="tad:TRIADDRAFT_62665"/>
<dbReference type="GeneID" id="6759859"/>
<name>B3SEH6_TRIAD</name>
<evidence type="ECO:0000256" key="1">
    <source>
        <dbReference type="SAM" id="SignalP"/>
    </source>
</evidence>
<protein>
    <recommendedName>
        <fullName evidence="4">Notch ligand N-terminal domain-containing protein</fullName>
    </recommendedName>
</protein>
<feature type="chain" id="PRO_5002798621" description="Notch ligand N-terminal domain-containing protein" evidence="1">
    <location>
        <begin position="20"/>
        <end position="114"/>
    </location>
</feature>
<dbReference type="RefSeq" id="XP_002118645.1">
    <property type="nucleotide sequence ID" value="XM_002118609.1"/>
</dbReference>
<feature type="signal peptide" evidence="1">
    <location>
        <begin position="1"/>
        <end position="19"/>
    </location>
</feature>
<reference evidence="2 3" key="1">
    <citation type="journal article" date="2008" name="Nature">
        <title>The Trichoplax genome and the nature of placozoans.</title>
        <authorList>
            <person name="Srivastava M."/>
            <person name="Begovic E."/>
            <person name="Chapman J."/>
            <person name="Putnam N.H."/>
            <person name="Hellsten U."/>
            <person name="Kawashima T."/>
            <person name="Kuo A."/>
            <person name="Mitros T."/>
            <person name="Salamov A."/>
            <person name="Carpenter M.L."/>
            <person name="Signorovitch A.Y."/>
            <person name="Moreno M.A."/>
            <person name="Kamm K."/>
            <person name="Grimwood J."/>
            <person name="Schmutz J."/>
            <person name="Shapiro H."/>
            <person name="Grigoriev I.V."/>
            <person name="Buss L.W."/>
            <person name="Schierwater B."/>
            <person name="Dellaporta S.L."/>
            <person name="Rokhsar D.S."/>
        </authorList>
    </citation>
    <scope>NUCLEOTIDE SEQUENCE [LARGE SCALE GENOMIC DNA]</scope>
    <source>
        <strain evidence="2 3">Grell-BS-1999</strain>
    </source>
</reference>
<dbReference type="Gene3D" id="2.60.40.3510">
    <property type="match status" value="1"/>
</dbReference>
<dbReference type="HOGENOM" id="CLU_2127393_0_0_1"/>
<dbReference type="InParanoid" id="B3SEH6"/>
<organism evidence="2 3">
    <name type="scientific">Trichoplax adhaerens</name>
    <name type="common">Trichoplax reptans</name>
    <dbReference type="NCBI Taxonomy" id="10228"/>
    <lineage>
        <taxon>Eukaryota</taxon>
        <taxon>Metazoa</taxon>
        <taxon>Placozoa</taxon>
        <taxon>Uniplacotomia</taxon>
        <taxon>Trichoplacea</taxon>
        <taxon>Trichoplacidae</taxon>
        <taxon>Trichoplax</taxon>
    </lineage>
</organism>
<keyword evidence="3" id="KW-1185">Reference proteome</keyword>
<feature type="non-terminal residue" evidence="2">
    <location>
        <position position="114"/>
    </location>
</feature>
<dbReference type="AlphaFoldDB" id="B3SEH6"/>
<evidence type="ECO:0000313" key="2">
    <source>
        <dbReference type="EMBL" id="EDV18869.1"/>
    </source>
</evidence>
<dbReference type="Proteomes" id="UP000009022">
    <property type="component" value="Unassembled WGS sequence"/>
</dbReference>
<keyword evidence="1" id="KW-0732">Signal</keyword>